<dbReference type="InParanoid" id="A0A0H2SA61"/>
<gene>
    <name evidence="1" type="ORF">SCHPADRAFT_115687</name>
</gene>
<dbReference type="Proteomes" id="UP000053477">
    <property type="component" value="Unassembled WGS sequence"/>
</dbReference>
<protein>
    <submittedName>
        <fullName evidence="1">Uncharacterized protein</fullName>
    </submittedName>
</protein>
<evidence type="ECO:0000313" key="1">
    <source>
        <dbReference type="EMBL" id="KLO18593.1"/>
    </source>
</evidence>
<dbReference type="AlphaFoldDB" id="A0A0H2SA61"/>
<keyword evidence="2" id="KW-1185">Reference proteome</keyword>
<name>A0A0H2SA61_9AGAM</name>
<proteinExistence type="predicted"/>
<reference evidence="1 2" key="1">
    <citation type="submission" date="2015-04" db="EMBL/GenBank/DDBJ databases">
        <title>Complete genome sequence of Schizopora paradoxa KUC8140, a cosmopolitan wood degrader in East Asia.</title>
        <authorList>
            <consortium name="DOE Joint Genome Institute"/>
            <person name="Min B."/>
            <person name="Park H."/>
            <person name="Jang Y."/>
            <person name="Kim J.-J."/>
            <person name="Kim K.H."/>
            <person name="Pangilinan J."/>
            <person name="Lipzen A."/>
            <person name="Riley R."/>
            <person name="Grigoriev I.V."/>
            <person name="Spatafora J.W."/>
            <person name="Choi I.-G."/>
        </authorList>
    </citation>
    <scope>NUCLEOTIDE SEQUENCE [LARGE SCALE GENOMIC DNA]</scope>
    <source>
        <strain evidence="1 2">KUC8140</strain>
    </source>
</reference>
<sequence length="65" mass="7133">MLRDLITCTRGDSGNRQSSFSLRLRETCPGPTDSESYEYVLLVLVTASAPAQSLETRGSRIAKRA</sequence>
<dbReference type="EMBL" id="KQ085893">
    <property type="protein sequence ID" value="KLO18593.1"/>
    <property type="molecule type" value="Genomic_DNA"/>
</dbReference>
<evidence type="ECO:0000313" key="2">
    <source>
        <dbReference type="Proteomes" id="UP000053477"/>
    </source>
</evidence>
<organism evidence="1 2">
    <name type="scientific">Schizopora paradoxa</name>
    <dbReference type="NCBI Taxonomy" id="27342"/>
    <lineage>
        <taxon>Eukaryota</taxon>
        <taxon>Fungi</taxon>
        <taxon>Dikarya</taxon>
        <taxon>Basidiomycota</taxon>
        <taxon>Agaricomycotina</taxon>
        <taxon>Agaricomycetes</taxon>
        <taxon>Hymenochaetales</taxon>
        <taxon>Schizoporaceae</taxon>
        <taxon>Schizopora</taxon>
    </lineage>
</organism>
<accession>A0A0H2SA61</accession>